<dbReference type="EMBL" id="AUPC02000070">
    <property type="protein sequence ID" value="POG74532.1"/>
    <property type="molecule type" value="Genomic_DNA"/>
</dbReference>
<dbReference type="Proteomes" id="UP000018888">
    <property type="component" value="Unassembled WGS sequence"/>
</dbReference>
<keyword evidence="1" id="KW-0472">Membrane</keyword>
<keyword evidence="3" id="KW-1185">Reference proteome</keyword>
<keyword evidence="1" id="KW-1133">Transmembrane helix</keyword>
<organism evidence="2 3">
    <name type="scientific">Rhizophagus irregularis (strain DAOM 181602 / DAOM 197198 / MUCL 43194)</name>
    <name type="common">Arbuscular mycorrhizal fungus</name>
    <name type="synonym">Glomus intraradices</name>
    <dbReference type="NCBI Taxonomy" id="747089"/>
    <lineage>
        <taxon>Eukaryota</taxon>
        <taxon>Fungi</taxon>
        <taxon>Fungi incertae sedis</taxon>
        <taxon>Mucoromycota</taxon>
        <taxon>Glomeromycotina</taxon>
        <taxon>Glomeromycetes</taxon>
        <taxon>Glomerales</taxon>
        <taxon>Glomeraceae</taxon>
        <taxon>Rhizophagus</taxon>
    </lineage>
</organism>
<reference evidence="2 3" key="2">
    <citation type="journal article" date="2018" name="New Phytol.">
        <title>High intraspecific genome diversity in the model arbuscular mycorrhizal symbiont Rhizophagus irregularis.</title>
        <authorList>
            <person name="Chen E.C.H."/>
            <person name="Morin E."/>
            <person name="Beaudet D."/>
            <person name="Noel J."/>
            <person name="Yildirir G."/>
            <person name="Ndikumana S."/>
            <person name="Charron P."/>
            <person name="St-Onge C."/>
            <person name="Giorgi J."/>
            <person name="Kruger M."/>
            <person name="Marton T."/>
            <person name="Ropars J."/>
            <person name="Grigoriev I.V."/>
            <person name="Hainaut M."/>
            <person name="Henrissat B."/>
            <person name="Roux C."/>
            <person name="Martin F."/>
            <person name="Corradi N."/>
        </authorList>
    </citation>
    <scope>NUCLEOTIDE SEQUENCE [LARGE SCALE GENOMIC DNA]</scope>
    <source>
        <strain evidence="2 3">DAOM 197198</strain>
    </source>
</reference>
<accession>A0A2P4QA76</accession>
<keyword evidence="1" id="KW-0812">Transmembrane</keyword>
<sequence length="52" mass="6462">MLTAIEGALIEVLLYYFFFEFKSIYIYIYNLRIFLFGQKFLLYRFEIFEVVL</sequence>
<protein>
    <submittedName>
        <fullName evidence="2">Uncharacterized protein</fullName>
    </submittedName>
</protein>
<comment type="caution">
    <text evidence="2">The sequence shown here is derived from an EMBL/GenBank/DDBJ whole genome shotgun (WGS) entry which is preliminary data.</text>
</comment>
<name>A0A2P4QA76_RHIID</name>
<evidence type="ECO:0000256" key="1">
    <source>
        <dbReference type="SAM" id="Phobius"/>
    </source>
</evidence>
<evidence type="ECO:0000313" key="2">
    <source>
        <dbReference type="EMBL" id="POG74532.1"/>
    </source>
</evidence>
<proteinExistence type="predicted"/>
<feature type="transmembrane region" description="Helical" evidence="1">
    <location>
        <begin position="12"/>
        <end position="35"/>
    </location>
</feature>
<evidence type="ECO:0000313" key="3">
    <source>
        <dbReference type="Proteomes" id="UP000018888"/>
    </source>
</evidence>
<reference evidence="2 3" key="1">
    <citation type="journal article" date="2013" name="Proc. Natl. Acad. Sci. U.S.A.">
        <title>Genome of an arbuscular mycorrhizal fungus provides insight into the oldest plant symbiosis.</title>
        <authorList>
            <person name="Tisserant E."/>
            <person name="Malbreil M."/>
            <person name="Kuo A."/>
            <person name="Kohler A."/>
            <person name="Symeonidi A."/>
            <person name="Balestrini R."/>
            <person name="Charron P."/>
            <person name="Duensing N."/>
            <person name="Frei Dit Frey N."/>
            <person name="Gianinazzi-Pearson V."/>
            <person name="Gilbert L.B."/>
            <person name="Handa Y."/>
            <person name="Herr J.R."/>
            <person name="Hijri M."/>
            <person name="Koul R."/>
            <person name="Kawaguchi M."/>
            <person name="Krajinski F."/>
            <person name="Lammers P.J."/>
            <person name="Masclaux F.G."/>
            <person name="Murat C."/>
            <person name="Morin E."/>
            <person name="Ndikumana S."/>
            <person name="Pagni M."/>
            <person name="Petitpierre D."/>
            <person name="Requena N."/>
            <person name="Rosikiewicz P."/>
            <person name="Riley R."/>
            <person name="Saito K."/>
            <person name="San Clemente H."/>
            <person name="Shapiro H."/>
            <person name="van Tuinen D."/>
            <person name="Becard G."/>
            <person name="Bonfante P."/>
            <person name="Paszkowski U."/>
            <person name="Shachar-Hill Y.Y."/>
            <person name="Tuskan G.A."/>
            <person name="Young P.W."/>
            <person name="Sanders I.R."/>
            <person name="Henrissat B."/>
            <person name="Rensing S.A."/>
            <person name="Grigoriev I.V."/>
            <person name="Corradi N."/>
            <person name="Roux C."/>
            <person name="Martin F."/>
        </authorList>
    </citation>
    <scope>NUCLEOTIDE SEQUENCE [LARGE SCALE GENOMIC DNA]</scope>
    <source>
        <strain evidence="2 3">DAOM 197198</strain>
    </source>
</reference>
<gene>
    <name evidence="2" type="ORF">GLOIN_2v1574630</name>
</gene>
<dbReference type="AlphaFoldDB" id="A0A2P4QA76"/>